<proteinExistence type="predicted"/>
<accession>A0A1J9QWR4</accession>
<evidence type="ECO:0000313" key="1">
    <source>
        <dbReference type="EMBL" id="OJD20292.1"/>
    </source>
</evidence>
<evidence type="ECO:0000313" key="2">
    <source>
        <dbReference type="Proteomes" id="UP000242791"/>
    </source>
</evidence>
<sequence>MWTYVAITLRLESSSGSQAIKLSTRGWTFW</sequence>
<protein>
    <submittedName>
        <fullName evidence="1">Uncharacterized protein</fullName>
    </submittedName>
</protein>
<keyword evidence="2" id="KW-1185">Reference proteome</keyword>
<dbReference type="VEuPathDB" id="FungiDB:ACJ73_08376"/>
<dbReference type="Proteomes" id="UP000242791">
    <property type="component" value="Unassembled WGS sequence"/>
</dbReference>
<gene>
    <name evidence="1" type="ORF">ACJ73_08376</name>
</gene>
<reference evidence="1 2" key="1">
    <citation type="submission" date="2015-08" db="EMBL/GenBank/DDBJ databases">
        <title>Emmonsia species relationships and genome sequence.</title>
        <authorList>
            <person name="Cuomo C.A."/>
            <person name="Schwartz I.S."/>
            <person name="Kenyon C."/>
            <person name="De Hoog G.S."/>
            <person name="Govender N.P."/>
            <person name="Botha A."/>
            <person name="Moreno L."/>
            <person name="De Vries M."/>
            <person name="Munoz J.F."/>
            <person name="Stielow J.B."/>
        </authorList>
    </citation>
    <scope>NUCLEOTIDE SEQUENCE [LARGE SCALE GENOMIC DNA]</scope>
    <source>
        <strain evidence="1 2">EI222</strain>
    </source>
</reference>
<comment type="caution">
    <text evidence="1">The sequence shown here is derived from an EMBL/GenBank/DDBJ whole genome shotgun (WGS) entry which is preliminary data.</text>
</comment>
<name>A0A1J9QWR4_9EURO</name>
<dbReference type="EMBL" id="LGTZ01001957">
    <property type="protein sequence ID" value="OJD20292.1"/>
    <property type="molecule type" value="Genomic_DNA"/>
</dbReference>
<organism evidence="1 2">
    <name type="scientific">Blastomyces percursus</name>
    <dbReference type="NCBI Taxonomy" id="1658174"/>
    <lineage>
        <taxon>Eukaryota</taxon>
        <taxon>Fungi</taxon>
        <taxon>Dikarya</taxon>
        <taxon>Ascomycota</taxon>
        <taxon>Pezizomycotina</taxon>
        <taxon>Eurotiomycetes</taxon>
        <taxon>Eurotiomycetidae</taxon>
        <taxon>Onygenales</taxon>
        <taxon>Ajellomycetaceae</taxon>
        <taxon>Blastomyces</taxon>
    </lineage>
</organism>
<dbReference type="AlphaFoldDB" id="A0A1J9QWR4"/>